<keyword evidence="3 4" id="KW-0862">Zinc</keyword>
<dbReference type="PANTHER" id="PTHR11085">
    <property type="entry name" value="NAD-DEPENDENT PROTEIN DEACYLASE SIRTUIN-5, MITOCHONDRIAL-RELATED"/>
    <property type="match status" value="1"/>
</dbReference>
<keyword evidence="7" id="KW-1185">Reference proteome</keyword>
<evidence type="ECO:0000256" key="1">
    <source>
        <dbReference type="ARBA" id="ARBA00022679"/>
    </source>
</evidence>
<feature type="binding site" evidence="3">
    <location>
        <begin position="102"/>
        <end position="105"/>
    </location>
    <ligand>
        <name>NAD(+)</name>
        <dbReference type="ChEBI" id="CHEBI:57540"/>
    </ligand>
</feature>
<dbReference type="HAMAP" id="MF_01121">
    <property type="entry name" value="Sirtuin_ClassIII"/>
    <property type="match status" value="1"/>
</dbReference>
<dbReference type="InterPro" id="IPR027546">
    <property type="entry name" value="Sirtuin_class_III"/>
</dbReference>
<feature type="binding site" evidence="3 4">
    <location>
        <position position="131"/>
    </location>
    <ligand>
        <name>Zn(2+)</name>
        <dbReference type="ChEBI" id="CHEBI:29105"/>
    </ligand>
</feature>
<dbReference type="Gene3D" id="3.40.50.1220">
    <property type="entry name" value="TPP-binding domain"/>
    <property type="match status" value="1"/>
</dbReference>
<evidence type="ECO:0000313" key="7">
    <source>
        <dbReference type="Proteomes" id="UP001230156"/>
    </source>
</evidence>
<dbReference type="SUPFAM" id="SSF52467">
    <property type="entry name" value="DHS-like NAD/FAD-binding domain"/>
    <property type="match status" value="1"/>
</dbReference>
<feature type="active site" description="Proton acceptor" evidence="3 4">
    <location>
        <position position="120"/>
    </location>
</feature>
<dbReference type="PROSITE" id="PS50305">
    <property type="entry name" value="SIRTUIN"/>
    <property type="match status" value="1"/>
</dbReference>
<evidence type="ECO:0000259" key="5">
    <source>
        <dbReference type="PROSITE" id="PS50305"/>
    </source>
</evidence>
<dbReference type="InterPro" id="IPR050134">
    <property type="entry name" value="NAD-dep_sirtuin_deacylases"/>
</dbReference>
<feature type="binding site" evidence="3">
    <location>
        <begin position="188"/>
        <end position="190"/>
    </location>
    <ligand>
        <name>NAD(+)</name>
        <dbReference type="ChEBI" id="CHEBI:57540"/>
    </ligand>
</feature>
<proteinExistence type="inferred from homology"/>
<comment type="domain">
    <text evidence="3">2 residues (Tyr-68 and Arg-71) present in a large hydrophobic pocket are probably involved in substrate specificity. They are important for desuccinylation activity, but dispensable for deacetylation activity.</text>
</comment>
<sequence>MIDFPTELVEALRAAKRVLFFTGAGVSAESGLPTFRDAQTGLWASYKPQDLATPEAFARDPETVWRWYQWRRRVHADVAPNPAHHAIAGFEARLPETVLVTQNVDRLHELAGSAAPIHLHGSVFRNKCAQCGTEMPEVPHDLETPPRCDTCGGLCRPDIVWFGEALPQEPWHAAMAAAQRAEIVFSIGTSATVHPAARIPLVARDAGALLVQINPEPTPFDKIALNLRGPAGVVLPELVEAVWPS</sequence>
<dbReference type="InterPro" id="IPR029035">
    <property type="entry name" value="DHS-like_NAD/FAD-binding_dom"/>
</dbReference>
<comment type="cofactor">
    <cofactor evidence="3">
        <name>Zn(2+)</name>
        <dbReference type="ChEBI" id="CHEBI:29105"/>
    </cofactor>
    <text evidence="3">Binds 1 zinc ion per subunit.</text>
</comment>
<comment type="caution">
    <text evidence="6">The sequence shown here is derived from an EMBL/GenBank/DDBJ whole genome shotgun (WGS) entry which is preliminary data.</text>
</comment>
<dbReference type="GO" id="GO:0034979">
    <property type="term" value="F:NAD-dependent protein lysine deacetylase activity"/>
    <property type="evidence" value="ECO:0007669"/>
    <property type="project" value="UniProtKB-EC"/>
</dbReference>
<keyword evidence="3 4" id="KW-0479">Metal-binding</keyword>
<dbReference type="InterPro" id="IPR026591">
    <property type="entry name" value="Sirtuin_cat_small_dom_sf"/>
</dbReference>
<name>A0ABU0YKS2_9PROT</name>
<dbReference type="InterPro" id="IPR003000">
    <property type="entry name" value="Sirtuin"/>
</dbReference>
<keyword evidence="2 3" id="KW-0520">NAD</keyword>
<accession>A0ABU0YKS2</accession>
<comment type="catalytic activity">
    <reaction evidence="3">
        <text>N(6)-succinyl-L-lysyl-[protein] + NAD(+) + H2O = 2''-O-succinyl-ADP-D-ribose + nicotinamide + L-lysyl-[protein]</text>
        <dbReference type="Rhea" id="RHEA:47668"/>
        <dbReference type="Rhea" id="RHEA-COMP:9752"/>
        <dbReference type="Rhea" id="RHEA-COMP:11877"/>
        <dbReference type="ChEBI" id="CHEBI:15377"/>
        <dbReference type="ChEBI" id="CHEBI:17154"/>
        <dbReference type="ChEBI" id="CHEBI:29969"/>
        <dbReference type="ChEBI" id="CHEBI:57540"/>
        <dbReference type="ChEBI" id="CHEBI:87830"/>
        <dbReference type="ChEBI" id="CHEBI:87832"/>
    </reaction>
</comment>
<feature type="binding site" evidence="3">
    <location>
        <position position="71"/>
    </location>
    <ligand>
        <name>substrate</name>
    </ligand>
</feature>
<dbReference type="NCBIfam" id="NF001753">
    <property type="entry name" value="PRK00481.1-3"/>
    <property type="match status" value="1"/>
</dbReference>
<feature type="binding site" evidence="3">
    <location>
        <begin position="214"/>
        <end position="216"/>
    </location>
    <ligand>
        <name>NAD(+)</name>
        <dbReference type="ChEBI" id="CHEBI:57540"/>
    </ligand>
</feature>
<comment type="subcellular location">
    <subcellularLocation>
        <location evidence="3">Cytoplasm</location>
    </subcellularLocation>
</comment>
<dbReference type="Proteomes" id="UP001230156">
    <property type="component" value="Unassembled WGS sequence"/>
</dbReference>
<comment type="similarity">
    <text evidence="3">Belongs to the sirtuin family. Class III subfamily.</text>
</comment>
<feature type="binding site" evidence="3">
    <location>
        <position position="231"/>
    </location>
    <ligand>
        <name>NAD(+)</name>
        <dbReference type="ChEBI" id="CHEBI:57540"/>
    </ligand>
</feature>
<feature type="binding site" evidence="3">
    <location>
        <position position="68"/>
    </location>
    <ligand>
        <name>substrate</name>
    </ligand>
</feature>
<gene>
    <name evidence="3" type="primary">cobB</name>
    <name evidence="6" type="ORF">Q8A70_11590</name>
</gene>
<evidence type="ECO:0000313" key="6">
    <source>
        <dbReference type="EMBL" id="MDQ7248314.1"/>
    </source>
</evidence>
<dbReference type="Pfam" id="PF02146">
    <property type="entry name" value="SIR2"/>
    <property type="match status" value="1"/>
</dbReference>
<evidence type="ECO:0000256" key="2">
    <source>
        <dbReference type="ARBA" id="ARBA00023027"/>
    </source>
</evidence>
<protein>
    <recommendedName>
        <fullName evidence="3">NAD-dependent protein deacylase</fullName>
        <ecNumber evidence="3">2.3.1.286</ecNumber>
    </recommendedName>
    <alternativeName>
        <fullName evidence="3">Regulatory protein SIR2 homolog</fullName>
    </alternativeName>
</protein>
<dbReference type="EC" id="2.3.1.286" evidence="3"/>
<dbReference type="CDD" id="cd01412">
    <property type="entry name" value="SIRT5_Af1_CobB"/>
    <property type="match status" value="1"/>
</dbReference>
<organism evidence="6 7">
    <name type="scientific">Dongia sedimenti</name>
    <dbReference type="NCBI Taxonomy" id="3064282"/>
    <lineage>
        <taxon>Bacteria</taxon>
        <taxon>Pseudomonadati</taxon>
        <taxon>Pseudomonadota</taxon>
        <taxon>Alphaproteobacteria</taxon>
        <taxon>Rhodospirillales</taxon>
        <taxon>Dongiaceae</taxon>
        <taxon>Dongia</taxon>
    </lineage>
</organism>
<feature type="binding site" evidence="3 4">
    <location>
        <position position="148"/>
    </location>
    <ligand>
        <name>Zn(2+)</name>
        <dbReference type="ChEBI" id="CHEBI:29105"/>
    </ligand>
</feature>
<dbReference type="InterPro" id="IPR026590">
    <property type="entry name" value="Ssirtuin_cat_dom"/>
</dbReference>
<evidence type="ECO:0000256" key="4">
    <source>
        <dbReference type="PROSITE-ProRule" id="PRU00236"/>
    </source>
</evidence>
<comment type="function">
    <text evidence="3">NAD-dependent lysine deacetylase and desuccinylase that specifically removes acetyl and succinyl groups on target proteins. Modulates the activities of several proteins which are inactive in their acylated form.</text>
</comment>
<keyword evidence="3" id="KW-0963">Cytoplasm</keyword>
<comment type="caution">
    <text evidence="3">Lacks conserved residue(s) required for the propagation of feature annotation.</text>
</comment>
<keyword evidence="1 6" id="KW-0808">Transferase</keyword>
<feature type="domain" description="Deacetylase sirtuin-type" evidence="5">
    <location>
        <begin position="1"/>
        <end position="245"/>
    </location>
</feature>
<dbReference type="PANTHER" id="PTHR11085:SF10">
    <property type="entry name" value="NAD-DEPENDENT PROTEIN DEACYLASE SIRTUIN-5, MITOCHONDRIAL-RELATED"/>
    <property type="match status" value="1"/>
</dbReference>
<dbReference type="RefSeq" id="WP_379955768.1">
    <property type="nucleotide sequence ID" value="NZ_JAUYVI010000003.1"/>
</dbReference>
<dbReference type="Gene3D" id="3.30.1600.10">
    <property type="entry name" value="SIR2/SIRT2 'Small Domain"/>
    <property type="match status" value="1"/>
</dbReference>
<comment type="catalytic activity">
    <reaction evidence="3">
        <text>N(6)-acetyl-L-lysyl-[protein] + NAD(+) + H2O = 2''-O-acetyl-ADP-D-ribose + nicotinamide + L-lysyl-[protein]</text>
        <dbReference type="Rhea" id="RHEA:43636"/>
        <dbReference type="Rhea" id="RHEA-COMP:9752"/>
        <dbReference type="Rhea" id="RHEA-COMP:10731"/>
        <dbReference type="ChEBI" id="CHEBI:15377"/>
        <dbReference type="ChEBI" id="CHEBI:17154"/>
        <dbReference type="ChEBI" id="CHEBI:29969"/>
        <dbReference type="ChEBI" id="CHEBI:57540"/>
        <dbReference type="ChEBI" id="CHEBI:61930"/>
        <dbReference type="ChEBI" id="CHEBI:83767"/>
        <dbReference type="EC" id="2.3.1.286"/>
    </reaction>
</comment>
<feature type="binding site" evidence="3 4">
    <location>
        <position position="128"/>
    </location>
    <ligand>
        <name>Zn(2+)</name>
        <dbReference type="ChEBI" id="CHEBI:29105"/>
    </ligand>
</feature>
<reference evidence="7" key="1">
    <citation type="submission" date="2023-08" db="EMBL/GenBank/DDBJ databases">
        <title>Rhodospirillaceae gen. nov., a novel taxon isolated from the Yangtze River Yuezi River estuary sludge.</title>
        <authorList>
            <person name="Ruan L."/>
        </authorList>
    </citation>
    <scope>NUCLEOTIDE SEQUENCE [LARGE SCALE GENOMIC DNA]</scope>
    <source>
        <strain evidence="7">R-7</strain>
    </source>
</reference>
<evidence type="ECO:0000256" key="3">
    <source>
        <dbReference type="HAMAP-Rule" id="MF_01121"/>
    </source>
</evidence>
<feature type="binding site" evidence="3 4">
    <location>
        <position position="151"/>
    </location>
    <ligand>
        <name>Zn(2+)</name>
        <dbReference type="ChEBI" id="CHEBI:29105"/>
    </ligand>
</feature>
<dbReference type="EMBL" id="JAUYVI010000003">
    <property type="protein sequence ID" value="MDQ7248314.1"/>
    <property type="molecule type" value="Genomic_DNA"/>
</dbReference>
<keyword evidence="6" id="KW-0012">Acyltransferase</keyword>